<evidence type="ECO:0000313" key="2">
    <source>
        <dbReference type="EMBL" id="BCL20472.1"/>
    </source>
</evidence>
<gene>
    <name evidence="2" type="ORF">GCM10017668_23150</name>
</gene>
<dbReference type="Proteomes" id="UP000516373">
    <property type="component" value="Chromosome"/>
</dbReference>
<reference evidence="2 3" key="1">
    <citation type="journal article" date="2014" name="Int. J. Syst. Evol. Microbiol.">
        <title>Complete genome sequence of Corynebacterium casei LMG S-19264T (=DSM 44701T), isolated from a smear-ripened cheese.</title>
        <authorList>
            <consortium name="US DOE Joint Genome Institute (JGI-PGF)"/>
            <person name="Walter F."/>
            <person name="Albersmeier A."/>
            <person name="Kalinowski J."/>
            <person name="Ruckert C."/>
        </authorList>
    </citation>
    <scope>NUCLEOTIDE SEQUENCE [LARGE SCALE GENOMIC DNA]</scope>
    <source>
        <strain evidence="2 3">JCM 4255</strain>
    </source>
</reference>
<sequence>MKIKKVAAGLIAAAALTASTPAFAGEIDAATDGAHAFTSSQQHYANISDIKADGHPVKAQYSYPFFAEDVYNLWEKRGKGYSNKSAYKTNQIWRIKACEYINRWPDDCSAWDND</sequence>
<name>A0A7G1NE50_9ACTN</name>
<evidence type="ECO:0000256" key="1">
    <source>
        <dbReference type="SAM" id="SignalP"/>
    </source>
</evidence>
<evidence type="ECO:0000313" key="3">
    <source>
        <dbReference type="Proteomes" id="UP000516373"/>
    </source>
</evidence>
<feature type="chain" id="PRO_5028915675" evidence="1">
    <location>
        <begin position="25"/>
        <end position="114"/>
    </location>
</feature>
<proteinExistence type="predicted"/>
<keyword evidence="1" id="KW-0732">Signal</keyword>
<protein>
    <submittedName>
        <fullName evidence="2">Uncharacterized protein</fullName>
    </submittedName>
</protein>
<feature type="signal peptide" evidence="1">
    <location>
        <begin position="1"/>
        <end position="24"/>
    </location>
</feature>
<dbReference type="KEGG" id="stui:GCM10017668_23150"/>
<organism evidence="2 3">
    <name type="scientific">Streptomyces tuirus</name>
    <dbReference type="NCBI Taxonomy" id="68278"/>
    <lineage>
        <taxon>Bacteria</taxon>
        <taxon>Bacillati</taxon>
        <taxon>Actinomycetota</taxon>
        <taxon>Actinomycetes</taxon>
        <taxon>Kitasatosporales</taxon>
        <taxon>Streptomycetaceae</taxon>
        <taxon>Streptomyces</taxon>
    </lineage>
</organism>
<dbReference type="EMBL" id="AP023439">
    <property type="protein sequence ID" value="BCL20472.1"/>
    <property type="molecule type" value="Genomic_DNA"/>
</dbReference>
<dbReference type="RefSeq" id="WP_190898763.1">
    <property type="nucleotide sequence ID" value="NZ_AP023439.1"/>
</dbReference>
<dbReference type="AlphaFoldDB" id="A0A7G1NE50"/>
<accession>A0A7G1NE50</accession>